<gene>
    <name evidence="2" type="ORF">H8E29_17290</name>
</gene>
<reference evidence="2 3" key="1">
    <citation type="submission" date="2020-08" db="EMBL/GenBank/DDBJ databases">
        <title>Bridging the membrane lipid divide: bacteria of the FCB group superphylum have the potential to synthesize archaeal ether lipids.</title>
        <authorList>
            <person name="Villanueva L."/>
            <person name="Von Meijenfeldt F.A.B."/>
            <person name="Westbye A.B."/>
            <person name="Yadav S."/>
            <person name="Hopmans E.C."/>
            <person name="Dutilh B.E."/>
            <person name="Sinninghe Damste J.S."/>
        </authorList>
    </citation>
    <scope>NUCLEOTIDE SEQUENCE [LARGE SCALE GENOMIC DNA]</scope>
    <source>
        <strain evidence="2">NIOZ-UU36</strain>
    </source>
</reference>
<protein>
    <recommendedName>
        <fullName evidence="4">DUF2029 domain-containing protein</fullName>
    </recommendedName>
</protein>
<evidence type="ECO:0000256" key="1">
    <source>
        <dbReference type="SAM" id="Phobius"/>
    </source>
</evidence>
<evidence type="ECO:0000313" key="2">
    <source>
        <dbReference type="EMBL" id="MBC8337013.1"/>
    </source>
</evidence>
<feature type="transmembrane region" description="Helical" evidence="1">
    <location>
        <begin position="298"/>
        <end position="314"/>
    </location>
</feature>
<sequence>MKEKILAYTTILLIFSLFFGILLWVNFTIVPHLPDGESFLVPWIGARSFLVEQTNPYTLDAARETQIAIYGHPAGDGEYPYRLDIPFYILSFYFPFGLIENYDLARALWMSFAEIALFVVGFLSIYLSEWKTSRTNKIIYFLALFISFYGLYPLIEGSGAIFSALTLLLILVATRNGWDSFLGLLLAFGVLRWQIGGLLFLLVIFWLVKSRKWRVFGILTMSLTALIGTSFVLVPKWFTPFASSIVANARGAQGFLFSEIIQIWNPANSILIANIIKWILLLILFLEWRAARDRDFQQFFWVASLSLAITPFLNIHITPIFYSILFFPLALVFKIAEDRWSRQAKWGIPLVAISILFSWGLFNRASHGLQLLTFLLPLLLFIALYWLRWWYISPPRTWVDEISRNYK</sequence>
<feature type="transmembrane region" description="Helical" evidence="1">
    <location>
        <begin position="184"/>
        <end position="208"/>
    </location>
</feature>
<accession>A0A8J6NIJ3</accession>
<keyword evidence="1" id="KW-1133">Transmembrane helix</keyword>
<feature type="transmembrane region" description="Helical" evidence="1">
    <location>
        <begin position="5"/>
        <end position="25"/>
    </location>
</feature>
<dbReference type="AlphaFoldDB" id="A0A8J6NIJ3"/>
<feature type="transmembrane region" description="Helical" evidence="1">
    <location>
        <begin position="368"/>
        <end position="387"/>
    </location>
</feature>
<proteinExistence type="predicted"/>
<dbReference type="Proteomes" id="UP000614469">
    <property type="component" value="Unassembled WGS sequence"/>
</dbReference>
<feature type="transmembrane region" description="Helical" evidence="1">
    <location>
        <begin position="344"/>
        <end position="362"/>
    </location>
</feature>
<organism evidence="2 3">
    <name type="scientific">Candidatus Desulfolinea nitratireducens</name>
    <dbReference type="NCBI Taxonomy" id="2841698"/>
    <lineage>
        <taxon>Bacteria</taxon>
        <taxon>Bacillati</taxon>
        <taxon>Chloroflexota</taxon>
        <taxon>Anaerolineae</taxon>
        <taxon>Anaerolineales</taxon>
        <taxon>Anaerolineales incertae sedis</taxon>
        <taxon>Candidatus Desulfolinea</taxon>
    </lineage>
</organism>
<evidence type="ECO:0008006" key="4">
    <source>
        <dbReference type="Google" id="ProtNLM"/>
    </source>
</evidence>
<name>A0A8J6NIJ3_9CHLR</name>
<feature type="transmembrane region" description="Helical" evidence="1">
    <location>
        <begin position="107"/>
        <end position="127"/>
    </location>
</feature>
<feature type="transmembrane region" description="Helical" evidence="1">
    <location>
        <begin position="267"/>
        <end position="286"/>
    </location>
</feature>
<comment type="caution">
    <text evidence="2">The sequence shown here is derived from an EMBL/GenBank/DDBJ whole genome shotgun (WGS) entry which is preliminary data.</text>
</comment>
<dbReference type="EMBL" id="JACNJN010000222">
    <property type="protein sequence ID" value="MBC8337013.1"/>
    <property type="molecule type" value="Genomic_DNA"/>
</dbReference>
<keyword evidence="1" id="KW-0812">Transmembrane</keyword>
<feature type="transmembrane region" description="Helical" evidence="1">
    <location>
        <begin position="215"/>
        <end position="234"/>
    </location>
</feature>
<feature type="transmembrane region" description="Helical" evidence="1">
    <location>
        <begin position="139"/>
        <end position="172"/>
    </location>
</feature>
<keyword evidence="1" id="KW-0472">Membrane</keyword>
<evidence type="ECO:0000313" key="3">
    <source>
        <dbReference type="Proteomes" id="UP000614469"/>
    </source>
</evidence>